<evidence type="ECO:0000313" key="6">
    <source>
        <dbReference type="Proteomes" id="UP000566663"/>
    </source>
</evidence>
<keyword evidence="2 5" id="KW-0808">Transferase</keyword>
<proteinExistence type="inferred from homology"/>
<sequence>MSDRPRVVSFGECMLELSRQADGSARLAFGGDTLNTALYMARLGADVAYATALGPDPWSDELRAAWSAEGIDLDLALTDPDRVPGLYAIRTDDAGERTFTYWRETSAARNFFALRDSARAAEAMKRADLFYLSGITLSLFDDAGRATIHAIARAVRARGGKVAFDPNYRPRNWPSHSAAREAVAAFLPLVDWALPTFEDEQALMGDATPADTDARWRAAGASLVIVKQGPDGALASDGGPARLVETAPIQPVDTTGAGDSFNAACLHALMSGADLVAAVEAGHRLARQVIQHRGAIIPVDRMPR</sequence>
<evidence type="ECO:0000313" key="5">
    <source>
        <dbReference type="EMBL" id="MBB5292083.1"/>
    </source>
</evidence>
<protein>
    <submittedName>
        <fullName evidence="5">2-dehydro-3-deoxygluconokinase</fullName>
        <ecNumber evidence="5">2.7.1.45</ecNumber>
    </submittedName>
</protein>
<dbReference type="AlphaFoldDB" id="A0A7W8HY71"/>
<evidence type="ECO:0000256" key="1">
    <source>
        <dbReference type="ARBA" id="ARBA00010688"/>
    </source>
</evidence>
<evidence type="ECO:0000256" key="2">
    <source>
        <dbReference type="ARBA" id="ARBA00022679"/>
    </source>
</evidence>
<gene>
    <name evidence="5" type="ORF">HNQ67_001603</name>
</gene>
<reference evidence="5 6" key="1">
    <citation type="submission" date="2020-08" db="EMBL/GenBank/DDBJ databases">
        <title>Genomic Encyclopedia of Type Strains, Phase IV (KMG-IV): sequencing the most valuable type-strain genomes for metagenomic binning, comparative biology and taxonomic classification.</title>
        <authorList>
            <person name="Goeker M."/>
        </authorList>
    </citation>
    <scope>NUCLEOTIDE SEQUENCE [LARGE SCALE GENOMIC DNA]</scope>
    <source>
        <strain evidence="5 6">DSM 25335</strain>
    </source>
</reference>
<dbReference type="EC" id="2.7.1.45" evidence="5"/>
<dbReference type="GO" id="GO:0042840">
    <property type="term" value="P:D-glucuronate catabolic process"/>
    <property type="evidence" value="ECO:0007669"/>
    <property type="project" value="TreeGrafter"/>
</dbReference>
<dbReference type="InterPro" id="IPR029056">
    <property type="entry name" value="Ribokinase-like"/>
</dbReference>
<dbReference type="GO" id="GO:0005829">
    <property type="term" value="C:cytosol"/>
    <property type="evidence" value="ECO:0007669"/>
    <property type="project" value="TreeGrafter"/>
</dbReference>
<dbReference type="SUPFAM" id="SSF53613">
    <property type="entry name" value="Ribokinase-like"/>
    <property type="match status" value="1"/>
</dbReference>
<comment type="similarity">
    <text evidence="1">Belongs to the carbohydrate kinase PfkB family.</text>
</comment>
<dbReference type="PANTHER" id="PTHR43085">
    <property type="entry name" value="HEXOKINASE FAMILY MEMBER"/>
    <property type="match status" value="1"/>
</dbReference>
<dbReference type="EMBL" id="JACHFZ010000003">
    <property type="protein sequence ID" value="MBB5292083.1"/>
    <property type="molecule type" value="Genomic_DNA"/>
</dbReference>
<evidence type="ECO:0000259" key="4">
    <source>
        <dbReference type="Pfam" id="PF00294"/>
    </source>
</evidence>
<comment type="caution">
    <text evidence="5">The sequence shown here is derived from an EMBL/GenBank/DDBJ whole genome shotgun (WGS) entry which is preliminary data.</text>
</comment>
<dbReference type="GO" id="GO:0006974">
    <property type="term" value="P:DNA damage response"/>
    <property type="evidence" value="ECO:0007669"/>
    <property type="project" value="TreeGrafter"/>
</dbReference>
<name>A0A7W8HY71_9CAUL</name>
<dbReference type="GO" id="GO:0019698">
    <property type="term" value="P:D-galacturonate catabolic process"/>
    <property type="evidence" value="ECO:0007669"/>
    <property type="project" value="TreeGrafter"/>
</dbReference>
<dbReference type="InterPro" id="IPR050306">
    <property type="entry name" value="PfkB_Carbo_kinase"/>
</dbReference>
<dbReference type="InterPro" id="IPR011611">
    <property type="entry name" value="PfkB_dom"/>
</dbReference>
<organism evidence="5 6">
    <name type="scientific">Brevundimonas basaltis</name>
    <dbReference type="NCBI Taxonomy" id="472166"/>
    <lineage>
        <taxon>Bacteria</taxon>
        <taxon>Pseudomonadati</taxon>
        <taxon>Pseudomonadota</taxon>
        <taxon>Alphaproteobacteria</taxon>
        <taxon>Caulobacterales</taxon>
        <taxon>Caulobacteraceae</taxon>
        <taxon>Brevundimonas</taxon>
    </lineage>
</organism>
<evidence type="ECO:0000256" key="3">
    <source>
        <dbReference type="ARBA" id="ARBA00022777"/>
    </source>
</evidence>
<keyword evidence="3 5" id="KW-0418">Kinase</keyword>
<dbReference type="Proteomes" id="UP000566663">
    <property type="component" value="Unassembled WGS sequence"/>
</dbReference>
<dbReference type="PANTHER" id="PTHR43085:SF15">
    <property type="entry name" value="2-DEHYDRO-3-DEOXYGLUCONOKINASE"/>
    <property type="match status" value="1"/>
</dbReference>
<dbReference type="Gene3D" id="3.40.1190.20">
    <property type="match status" value="1"/>
</dbReference>
<dbReference type="CDD" id="cd01166">
    <property type="entry name" value="KdgK"/>
    <property type="match status" value="1"/>
</dbReference>
<feature type="domain" description="Carbohydrate kinase PfkB" evidence="4">
    <location>
        <begin position="6"/>
        <end position="299"/>
    </location>
</feature>
<keyword evidence="6" id="KW-1185">Reference proteome</keyword>
<dbReference type="GO" id="GO:0008673">
    <property type="term" value="F:2-dehydro-3-deoxygluconokinase activity"/>
    <property type="evidence" value="ECO:0007669"/>
    <property type="project" value="UniProtKB-EC"/>
</dbReference>
<dbReference type="Pfam" id="PF00294">
    <property type="entry name" value="PfkB"/>
    <property type="match status" value="1"/>
</dbReference>
<accession>A0A7W8HY71</accession>
<dbReference type="RefSeq" id="WP_183254179.1">
    <property type="nucleotide sequence ID" value="NZ_BAAAFF010000002.1"/>
</dbReference>